<dbReference type="OMA" id="EQCHKEA"/>
<keyword evidence="2" id="KW-1185">Reference proteome</keyword>
<dbReference type="OrthoDB" id="2796692at2759"/>
<dbReference type="AlphaFoldDB" id="A0A1C7LY80"/>
<organism evidence="1 2">
    <name type="scientific">Grifola frondosa</name>
    <name type="common">Maitake</name>
    <name type="synonym">Polyporus frondosus</name>
    <dbReference type="NCBI Taxonomy" id="5627"/>
    <lineage>
        <taxon>Eukaryota</taxon>
        <taxon>Fungi</taxon>
        <taxon>Dikarya</taxon>
        <taxon>Basidiomycota</taxon>
        <taxon>Agaricomycotina</taxon>
        <taxon>Agaricomycetes</taxon>
        <taxon>Polyporales</taxon>
        <taxon>Grifolaceae</taxon>
        <taxon>Grifola</taxon>
    </lineage>
</organism>
<dbReference type="SUPFAM" id="SSF48371">
    <property type="entry name" value="ARM repeat"/>
    <property type="match status" value="1"/>
</dbReference>
<sequence length="352" mass="38730">MHSIEGSLQVHALRKFEDAMMQGRIPDFFALARFVGELTVNGIVFATDLEGVLDLLFSRTEGNDDDHAVALCRFLSPIVVAPEASQCLEALSIVGRIENVLEEDAISQKIQHAGAGFVSQTPHAFASVEQRTEVYGFGQEANDYGDFNEERKESDARETVLHYCREQTSHFLLSRNVTQAEDSFQKLPSRDRHHLVARLVSVALSSDDCSDTTLVVSLFSLQSVRSLCQSRNSFVKGFEAEIVMLEDTALDVPLAYRRMATMLHASGLTQNVVEDLASRITIKENSARDRLLEEYLSVGRDAGDTAKSETAYDDNDGLVSEFEENVDIVGDADGQVSGSDEGAPSVECAFAY</sequence>
<accession>A0A1C7LY80</accession>
<dbReference type="Proteomes" id="UP000092993">
    <property type="component" value="Unassembled WGS sequence"/>
</dbReference>
<comment type="caution">
    <text evidence="1">The sequence shown here is derived from an EMBL/GenBank/DDBJ whole genome shotgun (WGS) entry which is preliminary data.</text>
</comment>
<dbReference type="STRING" id="5627.A0A1C7LY80"/>
<gene>
    <name evidence="1" type="ORF">A0H81_10448</name>
</gene>
<dbReference type="Gene3D" id="1.25.40.180">
    <property type="match status" value="1"/>
</dbReference>
<dbReference type="InterPro" id="IPR016024">
    <property type="entry name" value="ARM-type_fold"/>
</dbReference>
<reference evidence="1 2" key="1">
    <citation type="submission" date="2016-03" db="EMBL/GenBank/DDBJ databases">
        <title>Whole genome sequencing of Grifola frondosa 9006-11.</title>
        <authorList>
            <person name="Min B."/>
            <person name="Park H."/>
            <person name="Kim J.-G."/>
            <person name="Cho H."/>
            <person name="Oh Y.-L."/>
            <person name="Kong W.-S."/>
            <person name="Choi I.-G."/>
        </authorList>
    </citation>
    <scope>NUCLEOTIDE SEQUENCE [LARGE SCALE GENOMIC DNA]</scope>
    <source>
        <strain evidence="1 2">9006-11</strain>
    </source>
</reference>
<protein>
    <submittedName>
        <fullName evidence="1">Uncharacterized protein</fullName>
    </submittedName>
</protein>
<dbReference type="EMBL" id="LUGG01000015">
    <property type="protein sequence ID" value="OBZ69665.1"/>
    <property type="molecule type" value="Genomic_DNA"/>
</dbReference>
<name>A0A1C7LY80_GRIFR</name>
<evidence type="ECO:0000313" key="1">
    <source>
        <dbReference type="EMBL" id="OBZ69665.1"/>
    </source>
</evidence>
<evidence type="ECO:0000313" key="2">
    <source>
        <dbReference type="Proteomes" id="UP000092993"/>
    </source>
</evidence>
<proteinExistence type="predicted"/>